<dbReference type="PANTHER" id="PTHR38011:SF7">
    <property type="entry name" value="2,5-DIAMINO-6-RIBOSYLAMINO-4(3H)-PYRIMIDINONE 5'-PHOSPHATE REDUCTASE"/>
    <property type="match status" value="1"/>
</dbReference>
<protein>
    <submittedName>
        <fullName evidence="5">Dihydrofolate reductase family protein</fullName>
    </submittedName>
</protein>
<keyword evidence="3" id="KW-0560">Oxidoreductase</keyword>
<sequence length="231" mass="25784">MKPYVMAHMLTSLNGKIAGEFGNAPIFATLFQYYDEIYQSLNADAWLAGRVTMQSCTDGDVVLPSEYDDFSGDFIANHNATHFAISADPFGKVLWKDNVLPYGNRPKGHIISLVSEQADKAYLAHLRKIGVSYLIVGEKELDLTLALEKLAQYFNIQRLVLAGGGLINGAFAYQGLLDEIHLIVAPVLELSPQNTAFENKNLNFNLDFAEFKLKENRILADNKTLYLAYQK</sequence>
<feature type="domain" description="Bacterial bifunctional deaminase-reductase C-terminal" evidence="4">
    <location>
        <begin position="111"/>
        <end position="188"/>
    </location>
</feature>
<dbReference type="Pfam" id="PF01872">
    <property type="entry name" value="RibD_C"/>
    <property type="match status" value="1"/>
</dbReference>
<evidence type="ECO:0000313" key="6">
    <source>
        <dbReference type="Proteomes" id="UP001063782"/>
    </source>
</evidence>
<dbReference type="PANTHER" id="PTHR38011">
    <property type="entry name" value="DIHYDROFOLATE REDUCTASE FAMILY PROTEIN (AFU_ORTHOLOGUE AFUA_8G06820)"/>
    <property type="match status" value="1"/>
</dbReference>
<dbReference type="InterPro" id="IPR050765">
    <property type="entry name" value="Riboflavin_Biosynth_HTPR"/>
</dbReference>
<keyword evidence="2" id="KW-0521">NADP</keyword>
<dbReference type="Proteomes" id="UP001063782">
    <property type="component" value="Chromosome"/>
</dbReference>
<keyword evidence="6" id="KW-1185">Reference proteome</keyword>
<dbReference type="SUPFAM" id="SSF53597">
    <property type="entry name" value="Dihydrofolate reductase-like"/>
    <property type="match status" value="1"/>
</dbReference>
<evidence type="ECO:0000256" key="3">
    <source>
        <dbReference type="ARBA" id="ARBA00023002"/>
    </source>
</evidence>
<gene>
    <name evidence="5" type="ORF">LU297_07410</name>
</gene>
<accession>A0ABY6F341</accession>
<evidence type="ECO:0000256" key="1">
    <source>
        <dbReference type="ARBA" id="ARBA00005104"/>
    </source>
</evidence>
<dbReference type="EMBL" id="CP089977">
    <property type="protein sequence ID" value="UXZ04412.1"/>
    <property type="molecule type" value="Genomic_DNA"/>
</dbReference>
<evidence type="ECO:0000256" key="2">
    <source>
        <dbReference type="ARBA" id="ARBA00022857"/>
    </source>
</evidence>
<dbReference type="InterPro" id="IPR002734">
    <property type="entry name" value="RibDG_C"/>
</dbReference>
<comment type="pathway">
    <text evidence="1">Cofactor biosynthesis; riboflavin biosynthesis.</text>
</comment>
<evidence type="ECO:0000259" key="4">
    <source>
        <dbReference type="Pfam" id="PF01872"/>
    </source>
</evidence>
<name>A0ABY6F341_9GAMM</name>
<dbReference type="Gene3D" id="3.40.430.10">
    <property type="entry name" value="Dihydrofolate Reductase, subunit A"/>
    <property type="match status" value="1"/>
</dbReference>
<organism evidence="5 6">
    <name type="scientific">Moraxella nasicaprae</name>
    <dbReference type="NCBI Taxonomy" id="2904122"/>
    <lineage>
        <taxon>Bacteria</taxon>
        <taxon>Pseudomonadati</taxon>
        <taxon>Pseudomonadota</taxon>
        <taxon>Gammaproteobacteria</taxon>
        <taxon>Moraxellales</taxon>
        <taxon>Moraxellaceae</taxon>
        <taxon>Moraxella</taxon>
    </lineage>
</organism>
<dbReference type="RefSeq" id="WP_263075899.1">
    <property type="nucleotide sequence ID" value="NZ_CP089977.1"/>
</dbReference>
<reference evidence="5" key="1">
    <citation type="submission" date="2021-12" db="EMBL/GenBank/DDBJ databases">
        <title>taxonomy of Moraxella sp. ZY201224.</title>
        <authorList>
            <person name="Li F."/>
        </authorList>
    </citation>
    <scope>NUCLEOTIDE SEQUENCE</scope>
    <source>
        <strain evidence="5">ZY201224</strain>
    </source>
</reference>
<proteinExistence type="predicted"/>
<dbReference type="InterPro" id="IPR024072">
    <property type="entry name" value="DHFR-like_dom_sf"/>
</dbReference>
<evidence type="ECO:0000313" key="5">
    <source>
        <dbReference type="EMBL" id="UXZ04412.1"/>
    </source>
</evidence>